<dbReference type="GO" id="GO:0003723">
    <property type="term" value="F:RNA binding"/>
    <property type="evidence" value="ECO:0007669"/>
    <property type="project" value="UniProtKB-UniRule"/>
</dbReference>
<keyword evidence="3 5" id="KW-0067">ATP-binding</keyword>
<comment type="catalytic activity">
    <reaction evidence="5">
        <text>ATP + H2O = ADP + phosphate + H(+)</text>
        <dbReference type="Rhea" id="RHEA:13065"/>
        <dbReference type="ChEBI" id="CHEBI:15377"/>
        <dbReference type="ChEBI" id="CHEBI:15378"/>
        <dbReference type="ChEBI" id="CHEBI:30616"/>
        <dbReference type="ChEBI" id="CHEBI:43474"/>
        <dbReference type="ChEBI" id="CHEBI:456216"/>
        <dbReference type="EC" id="3.6.4.13"/>
    </reaction>
</comment>
<feature type="region of interest" description="Disordered" evidence="6">
    <location>
        <begin position="619"/>
        <end position="718"/>
    </location>
</feature>
<dbReference type="Proteomes" id="UP001151518">
    <property type="component" value="Unassembled WGS sequence"/>
</dbReference>
<evidence type="ECO:0000256" key="3">
    <source>
        <dbReference type="ARBA" id="ARBA00022840"/>
    </source>
</evidence>
<feature type="domain" description="Helicase C-terminal" evidence="8">
    <location>
        <begin position="349"/>
        <end position="541"/>
    </location>
</feature>
<feature type="compositionally biased region" description="Basic and acidic residues" evidence="6">
    <location>
        <begin position="653"/>
        <end position="672"/>
    </location>
</feature>
<dbReference type="PANTHER" id="PTHR24031">
    <property type="entry name" value="RNA HELICASE"/>
    <property type="match status" value="1"/>
</dbReference>
<dbReference type="GO" id="GO:0016787">
    <property type="term" value="F:hydrolase activity"/>
    <property type="evidence" value="ECO:0007669"/>
    <property type="project" value="UniProtKB-KW"/>
</dbReference>
<accession>A0A9W8G810</accession>
<evidence type="ECO:0000313" key="9">
    <source>
        <dbReference type="EMBL" id="KAJ2678134.1"/>
    </source>
</evidence>
<dbReference type="EMBL" id="JANBTW010000024">
    <property type="protein sequence ID" value="KAJ2678134.1"/>
    <property type="molecule type" value="Genomic_DNA"/>
</dbReference>
<dbReference type="Pfam" id="PF00271">
    <property type="entry name" value="Helicase_C"/>
    <property type="match status" value="1"/>
</dbReference>
<dbReference type="GO" id="GO:0003724">
    <property type="term" value="F:RNA helicase activity"/>
    <property type="evidence" value="ECO:0007669"/>
    <property type="project" value="UniProtKB-EC"/>
</dbReference>
<organism evidence="9 10">
    <name type="scientific">Coemansia spiralis</name>
    <dbReference type="NCBI Taxonomy" id="417178"/>
    <lineage>
        <taxon>Eukaryota</taxon>
        <taxon>Fungi</taxon>
        <taxon>Fungi incertae sedis</taxon>
        <taxon>Zoopagomycota</taxon>
        <taxon>Kickxellomycotina</taxon>
        <taxon>Kickxellomycetes</taxon>
        <taxon>Kickxellales</taxon>
        <taxon>Kickxellaceae</taxon>
        <taxon>Coemansia</taxon>
    </lineage>
</organism>
<dbReference type="InterPro" id="IPR011545">
    <property type="entry name" value="DEAD/DEAH_box_helicase_dom"/>
</dbReference>
<evidence type="ECO:0000256" key="2">
    <source>
        <dbReference type="ARBA" id="ARBA00022801"/>
    </source>
</evidence>
<evidence type="ECO:0000313" key="10">
    <source>
        <dbReference type="Proteomes" id="UP001151518"/>
    </source>
</evidence>
<dbReference type="PROSITE" id="PS51194">
    <property type="entry name" value="HELICASE_CTER"/>
    <property type="match status" value="1"/>
</dbReference>
<keyword evidence="2 5" id="KW-0378">Hydrolase</keyword>
<protein>
    <recommendedName>
        <fullName evidence="5">ATP-dependent RNA helicase</fullName>
        <ecNumber evidence="5">3.6.4.13</ecNumber>
    </recommendedName>
</protein>
<dbReference type="SMART" id="SM00490">
    <property type="entry name" value="HELICc"/>
    <property type="match status" value="1"/>
</dbReference>
<keyword evidence="4 5" id="KW-0694">RNA-binding</keyword>
<feature type="domain" description="Helicase ATP-binding" evidence="7">
    <location>
        <begin position="131"/>
        <end position="315"/>
    </location>
</feature>
<feature type="compositionally biased region" description="Polar residues" evidence="6">
    <location>
        <begin position="625"/>
        <end position="651"/>
    </location>
</feature>
<feature type="region of interest" description="Disordered" evidence="6">
    <location>
        <begin position="394"/>
        <end position="413"/>
    </location>
</feature>
<evidence type="ECO:0000256" key="5">
    <source>
        <dbReference type="RuleBase" id="RU365068"/>
    </source>
</evidence>
<dbReference type="InterPro" id="IPR014001">
    <property type="entry name" value="Helicase_ATP-bd"/>
</dbReference>
<feature type="compositionally biased region" description="Polar residues" evidence="6">
    <location>
        <begin position="674"/>
        <end position="703"/>
    </location>
</feature>
<keyword evidence="1 5" id="KW-0547">Nucleotide-binding</keyword>
<dbReference type="SMART" id="SM00487">
    <property type="entry name" value="DEXDc"/>
    <property type="match status" value="1"/>
</dbReference>
<sequence>MQRLLTLSARLAPCLPNRVPVAAGNRVLAPVPLLQACNNFVSTSSVFGQNAAPSLARFFSSEALARELNSTESIQSVNSVSGVSVDAEEKITDEYTPVLFESYEAIHPRTMNALTKIMKFKTASKVQDQIISRMPIQTDMMIKAKTGTGKTLAFLIPALETLAKAYEQDHELKHKGNGVGCLIISPTRELAKQIAAEASKLVAHHKWNVQLLVGGESSHRQLRDLSSRRSDIVIGTPGRLVDFLTNQPQFADLVSKTKMLVLDEADVLLDMGFRSSLDEIICKLPSNRQSFLVSATMDAKIKKLAPVVFKGEFDLVDCVGKDEANTHAHIKQEYIQAEFADHFPILCDIIQSHIDKNKANNRGSKIIVFLSTTKGADLYSRVLSATLKKGQKYETNNRGRFGGNNRNNRDRSGFNQRFNEELVQFFLIHGKLRQEVRSNRSDSFRKAPVAANSTSILVTTDVSARGVDYPDVSMVVQVGIPTESEAYIHRLGRTGRAGKSGEGVILLTKLEMPFLKNISALPIVKSEKYTSEYIETLADFSGESVAKFTRRWEFIKTNLEPELVQSAYLSFVAFHHANGDLIGNPKVSEIMQSDSGCLQKFDATEPMLPGALVKVLNSEKRKTDSQIARSTRRNSNSYGRFDNNFRNSYRNSGRGDRNSYGDNSRVDADRYNKSYGNRGNSDRSYGNRGNSDRSYGNNRYQTRPQDDKPHWMRRGKKN</sequence>
<proteinExistence type="inferred from homology"/>
<dbReference type="InterPro" id="IPR001650">
    <property type="entry name" value="Helicase_C-like"/>
</dbReference>
<comment type="caution">
    <text evidence="9">The sequence shown here is derived from an EMBL/GenBank/DDBJ whole genome shotgun (WGS) entry which is preliminary data.</text>
</comment>
<reference evidence="9" key="1">
    <citation type="submission" date="2022-07" db="EMBL/GenBank/DDBJ databases">
        <title>Phylogenomic reconstructions and comparative analyses of Kickxellomycotina fungi.</title>
        <authorList>
            <person name="Reynolds N.K."/>
            <person name="Stajich J.E."/>
            <person name="Barry K."/>
            <person name="Grigoriev I.V."/>
            <person name="Crous P."/>
            <person name="Smith M.E."/>
        </authorList>
    </citation>
    <scope>NUCLEOTIDE SEQUENCE</scope>
    <source>
        <strain evidence="9">NRRL 3115</strain>
    </source>
</reference>
<dbReference type="SUPFAM" id="SSF52540">
    <property type="entry name" value="P-loop containing nucleoside triphosphate hydrolases"/>
    <property type="match status" value="1"/>
</dbReference>
<dbReference type="Gene3D" id="3.40.50.300">
    <property type="entry name" value="P-loop containing nucleotide triphosphate hydrolases"/>
    <property type="match status" value="2"/>
</dbReference>
<evidence type="ECO:0000256" key="1">
    <source>
        <dbReference type="ARBA" id="ARBA00022741"/>
    </source>
</evidence>
<dbReference type="OrthoDB" id="193716at2759"/>
<dbReference type="CDD" id="cd18787">
    <property type="entry name" value="SF2_C_DEAD"/>
    <property type="match status" value="1"/>
</dbReference>
<evidence type="ECO:0000259" key="8">
    <source>
        <dbReference type="PROSITE" id="PS51194"/>
    </source>
</evidence>
<dbReference type="EC" id="3.6.4.13" evidence="5"/>
<evidence type="ECO:0000256" key="4">
    <source>
        <dbReference type="ARBA" id="ARBA00022884"/>
    </source>
</evidence>
<dbReference type="InterPro" id="IPR027417">
    <property type="entry name" value="P-loop_NTPase"/>
</dbReference>
<keyword evidence="5" id="KW-0347">Helicase</keyword>
<comment type="function">
    <text evidence="5">RNA helicase.</text>
</comment>
<dbReference type="AlphaFoldDB" id="A0A9W8G810"/>
<name>A0A9W8G810_9FUNG</name>
<comment type="domain">
    <text evidence="5">The Q motif is unique to and characteristic of the DEAD box family of RNA helicases and controls ATP binding and hydrolysis.</text>
</comment>
<evidence type="ECO:0000259" key="7">
    <source>
        <dbReference type="PROSITE" id="PS51192"/>
    </source>
</evidence>
<gene>
    <name evidence="9" type="ORF">GGI25_002638</name>
</gene>
<dbReference type="Pfam" id="PF00270">
    <property type="entry name" value="DEAD"/>
    <property type="match status" value="1"/>
</dbReference>
<comment type="similarity">
    <text evidence="5">Belongs to the DEAD box helicase family.</text>
</comment>
<evidence type="ECO:0000256" key="6">
    <source>
        <dbReference type="SAM" id="MobiDB-lite"/>
    </source>
</evidence>
<dbReference type="GO" id="GO:0005524">
    <property type="term" value="F:ATP binding"/>
    <property type="evidence" value="ECO:0007669"/>
    <property type="project" value="UniProtKB-UniRule"/>
</dbReference>
<dbReference type="PROSITE" id="PS51192">
    <property type="entry name" value="HELICASE_ATP_BIND_1"/>
    <property type="match status" value="1"/>
</dbReference>